<comment type="cofactor">
    <cofactor evidence="1">
        <name>FAD</name>
        <dbReference type="ChEBI" id="CHEBI:57692"/>
    </cofactor>
</comment>
<dbReference type="GeneID" id="60200784"/>
<comment type="similarity">
    <text evidence="2">Belongs to the GMC oxidoreductase family.</text>
</comment>
<dbReference type="Pfam" id="PF05199">
    <property type="entry name" value="GMC_oxred_C"/>
    <property type="match status" value="1"/>
</dbReference>
<dbReference type="InterPro" id="IPR003953">
    <property type="entry name" value="FAD-dep_OxRdtase_2_FAD-bd"/>
</dbReference>
<dbReference type="SUPFAM" id="SSF54373">
    <property type="entry name" value="FAD-linked reductases, C-terminal domain"/>
    <property type="match status" value="1"/>
</dbReference>
<dbReference type="RefSeq" id="WP_011820028.1">
    <property type="nucleotide sequence ID" value="NC_008817.1"/>
</dbReference>
<evidence type="ECO:0000256" key="5">
    <source>
        <dbReference type="ARBA" id="ARBA00023002"/>
    </source>
</evidence>
<dbReference type="InterPro" id="IPR051473">
    <property type="entry name" value="P2Ox-like"/>
</dbReference>
<organism evidence="8 9">
    <name type="scientific">Prochlorococcus marinus (strain MIT 9515)</name>
    <dbReference type="NCBI Taxonomy" id="167542"/>
    <lineage>
        <taxon>Bacteria</taxon>
        <taxon>Bacillati</taxon>
        <taxon>Cyanobacteriota</taxon>
        <taxon>Cyanophyceae</taxon>
        <taxon>Synechococcales</taxon>
        <taxon>Prochlorococcaceae</taxon>
        <taxon>Prochlorococcus</taxon>
    </lineage>
</organism>
<dbReference type="OrthoDB" id="9787779at2"/>
<gene>
    <name evidence="8" type="ordered locus">P9515_07141</name>
</gene>
<dbReference type="STRING" id="167542.P9515_07141"/>
<dbReference type="HOGENOM" id="CLU_008878_4_0_3"/>
<feature type="domain" description="Glucose-methanol-choline oxidoreductase C-terminal" evidence="7">
    <location>
        <begin position="398"/>
        <end position="535"/>
    </location>
</feature>
<dbReference type="eggNOG" id="COG2303">
    <property type="taxonomic scope" value="Bacteria"/>
</dbReference>
<dbReference type="GO" id="GO:0016614">
    <property type="term" value="F:oxidoreductase activity, acting on CH-OH group of donors"/>
    <property type="evidence" value="ECO:0007669"/>
    <property type="project" value="InterPro"/>
</dbReference>
<evidence type="ECO:0000313" key="8">
    <source>
        <dbReference type="EMBL" id="ABM71923.1"/>
    </source>
</evidence>
<dbReference type="Proteomes" id="UP000001589">
    <property type="component" value="Chromosome"/>
</dbReference>
<reference evidence="8 9" key="1">
    <citation type="journal article" date="2007" name="PLoS Genet.">
        <title>Patterns and implications of gene gain and loss in the evolution of Prochlorococcus.</title>
        <authorList>
            <person name="Kettler G.C."/>
            <person name="Martiny A.C."/>
            <person name="Huang K."/>
            <person name="Zucker J."/>
            <person name="Coleman M.L."/>
            <person name="Rodrigue S."/>
            <person name="Chen F."/>
            <person name="Lapidus A."/>
            <person name="Ferriera S."/>
            <person name="Johnson J."/>
            <person name="Steglich C."/>
            <person name="Church G.M."/>
            <person name="Richardson P."/>
            <person name="Chisholm S.W."/>
        </authorList>
    </citation>
    <scope>NUCLEOTIDE SEQUENCE [LARGE SCALE GENOMIC DNA]</scope>
    <source>
        <strain evidence="8 9">MIT 9515</strain>
    </source>
</reference>
<evidence type="ECO:0000256" key="2">
    <source>
        <dbReference type="ARBA" id="ARBA00010790"/>
    </source>
</evidence>
<feature type="domain" description="FAD-dependent oxidoreductase 2 FAD-binding" evidence="6">
    <location>
        <begin position="7"/>
        <end position="42"/>
    </location>
</feature>
<evidence type="ECO:0000256" key="4">
    <source>
        <dbReference type="ARBA" id="ARBA00022827"/>
    </source>
</evidence>
<dbReference type="KEGG" id="pmc:P9515_07141"/>
<dbReference type="Gene3D" id="3.50.50.60">
    <property type="entry name" value="FAD/NAD(P)-binding domain"/>
    <property type="match status" value="2"/>
</dbReference>
<evidence type="ECO:0000259" key="7">
    <source>
        <dbReference type="Pfam" id="PF05199"/>
    </source>
</evidence>
<evidence type="ECO:0000313" key="9">
    <source>
        <dbReference type="Proteomes" id="UP000001589"/>
    </source>
</evidence>
<dbReference type="PANTHER" id="PTHR42784:SF1">
    <property type="entry name" value="PYRANOSE 2-OXIDASE"/>
    <property type="match status" value="1"/>
</dbReference>
<dbReference type="EMBL" id="CP000552">
    <property type="protein sequence ID" value="ABM71923.1"/>
    <property type="molecule type" value="Genomic_DNA"/>
</dbReference>
<dbReference type="AlphaFoldDB" id="A2BVW2"/>
<proteinExistence type="inferred from homology"/>
<accession>A2BVW2</accession>
<name>A2BVW2_PROM5</name>
<keyword evidence="5" id="KW-0560">Oxidoreductase</keyword>
<dbReference type="Pfam" id="PF00890">
    <property type="entry name" value="FAD_binding_2"/>
    <property type="match status" value="1"/>
</dbReference>
<evidence type="ECO:0000256" key="1">
    <source>
        <dbReference type="ARBA" id="ARBA00001974"/>
    </source>
</evidence>
<keyword evidence="4" id="KW-0274">FAD</keyword>
<sequence>MDINPYDAIVVGSGATGGVAALTLAEQGIRVLVIEAGPQIKRTEASSNEPKDTLNRLSGIISKKHANQCQHPGYWKNNPNLYKNELKHPYVQQKNKPFLWTQGNQYGGRSLTWGGITLRFSREDFHPSKKDGYGPDWPISYDELSPHYDFIENFCGIYGHKDNIKEVPNGKYIGKIPLTKIESIFGNQVKSKLNYPFIQSRGFDRNSSVKEEQWPKSSSVGTTFKKALETGNVQILSNHLVESFETDKITELASKIIIVNVENGKRKSLNCDLIILCASTISTLRILLNSETKSNSSGFKDTSGKLGKFLMDHISVCRFFSVPNTTQRNNISNSYPDLSGAGSFFIPFGTNLPKPESINFLRGYGIWGAIDRLGIPKFLQKDLNSSTGFLIAHGEVLPREENSVSLSDKTDRWGIPVPHIEFEWSENELNMAKHMERTMRDSIKAADGKIKGIDELIKIPYAGLFTKKSIALSGNPPPPGYYIHEVGGAPMGFREEDSVVNKSNRLWRCKNVLVLDGACWPTSSWQSPTLTMMAISRRACLKVKKT</sequence>
<evidence type="ECO:0000259" key="6">
    <source>
        <dbReference type="Pfam" id="PF00890"/>
    </source>
</evidence>
<dbReference type="PANTHER" id="PTHR42784">
    <property type="entry name" value="PYRANOSE 2-OXIDASE"/>
    <property type="match status" value="1"/>
</dbReference>
<keyword evidence="3" id="KW-0285">Flavoprotein</keyword>
<dbReference type="SUPFAM" id="SSF51905">
    <property type="entry name" value="FAD/NAD(P)-binding domain"/>
    <property type="match status" value="1"/>
</dbReference>
<protein>
    <submittedName>
        <fullName evidence="8">Glucose-methanol-choline (GMC) oxidoreductase:NAD binding site</fullName>
    </submittedName>
</protein>
<dbReference type="InterPro" id="IPR007867">
    <property type="entry name" value="GMC_OxRtase_C"/>
</dbReference>
<evidence type="ECO:0000256" key="3">
    <source>
        <dbReference type="ARBA" id="ARBA00022630"/>
    </source>
</evidence>
<dbReference type="InterPro" id="IPR036188">
    <property type="entry name" value="FAD/NAD-bd_sf"/>
</dbReference>